<keyword evidence="2" id="KW-1185">Reference proteome</keyword>
<evidence type="ECO:0000313" key="1">
    <source>
        <dbReference type="EMBL" id="ASU04108.1"/>
    </source>
</evidence>
<proteinExistence type="predicted"/>
<evidence type="ECO:0008006" key="3">
    <source>
        <dbReference type="Google" id="ProtNLM"/>
    </source>
</evidence>
<protein>
    <recommendedName>
        <fullName evidence="3">Double-strand binding protein</fullName>
    </recommendedName>
</protein>
<dbReference type="EMBL" id="MF156577">
    <property type="protein sequence ID" value="ASU04108.1"/>
    <property type="molecule type" value="Genomic_DNA"/>
</dbReference>
<accession>A0A223LJY1</accession>
<name>A0A223LJY1_9CAUD</name>
<dbReference type="RefSeq" id="YP_009910272.1">
    <property type="nucleotide sequence ID" value="NC_049963.1"/>
</dbReference>
<dbReference type="KEGG" id="vg:56238980"/>
<dbReference type="Proteomes" id="UP000225834">
    <property type="component" value="Segment"/>
</dbReference>
<organism evidence="1 2">
    <name type="scientific">Bacillus phage Juan</name>
    <dbReference type="NCBI Taxonomy" id="2023949"/>
    <lineage>
        <taxon>Viruses</taxon>
        <taxon>Duplodnaviria</taxon>
        <taxon>Heunggongvirae</taxon>
        <taxon>Uroviricota</taxon>
        <taxon>Caudoviricetes</taxon>
        <taxon>Salasmaviridae</taxon>
        <taxon>Northropvirinae</taxon>
        <taxon>Claudivirus</taxon>
        <taxon>Claudivirus juan</taxon>
    </lineage>
</organism>
<sequence length="102" mass="11375">MAKFITRTIVSTTIVIGELKLGSTEVEVKGKLVEEGKLDLEKATKVVQKTFKGENVIVLDLVQDEAQYKISVEDFIAHAEKVETVEQLEISEETEEIEQPVA</sequence>
<reference evidence="2" key="1">
    <citation type="submission" date="2017-05" db="EMBL/GenBank/DDBJ databases">
        <authorList>
            <person name="Persinger R."/>
            <person name="Himelright M."/>
            <person name="Sutterfield B."/>
            <person name="Davis G."/>
            <person name="Huang C."/>
            <person name="Martinez E."/>
            <person name="Miscione A."/>
            <person name="O'Neill T."/>
            <person name="Temple L."/>
        </authorList>
    </citation>
    <scope>NUCLEOTIDE SEQUENCE [LARGE SCALE GENOMIC DNA]</scope>
</reference>
<dbReference type="GeneID" id="56238980"/>
<evidence type="ECO:0000313" key="2">
    <source>
        <dbReference type="Proteomes" id="UP000225834"/>
    </source>
</evidence>